<name>A0A923S104_9BURK</name>
<protein>
    <recommendedName>
        <fullName evidence="4">DUF4148 domain-containing protein</fullName>
    </recommendedName>
</protein>
<dbReference type="EMBL" id="JACORU010000001">
    <property type="protein sequence ID" value="MBC5763790.1"/>
    <property type="molecule type" value="Genomic_DNA"/>
</dbReference>
<organism evidence="2 3">
    <name type="scientific">Ramlibacter albus</name>
    <dbReference type="NCBI Taxonomy" id="2079448"/>
    <lineage>
        <taxon>Bacteria</taxon>
        <taxon>Pseudomonadati</taxon>
        <taxon>Pseudomonadota</taxon>
        <taxon>Betaproteobacteria</taxon>
        <taxon>Burkholderiales</taxon>
        <taxon>Comamonadaceae</taxon>
        <taxon>Ramlibacter</taxon>
    </lineage>
</organism>
<keyword evidence="3" id="KW-1185">Reference proteome</keyword>
<feature type="chain" id="PRO_5037824330" description="DUF4148 domain-containing protein" evidence="1">
    <location>
        <begin position="24"/>
        <end position="110"/>
    </location>
</feature>
<dbReference type="Proteomes" id="UP000596827">
    <property type="component" value="Unassembled WGS sequence"/>
</dbReference>
<evidence type="ECO:0000313" key="2">
    <source>
        <dbReference type="EMBL" id="MBC5763790.1"/>
    </source>
</evidence>
<evidence type="ECO:0008006" key="4">
    <source>
        <dbReference type="Google" id="ProtNLM"/>
    </source>
</evidence>
<feature type="signal peptide" evidence="1">
    <location>
        <begin position="1"/>
        <end position="23"/>
    </location>
</feature>
<evidence type="ECO:0000256" key="1">
    <source>
        <dbReference type="SAM" id="SignalP"/>
    </source>
</evidence>
<accession>A0A923S104</accession>
<keyword evidence="1" id="KW-0732">Signal</keyword>
<dbReference type="RefSeq" id="WP_187080217.1">
    <property type="nucleotide sequence ID" value="NZ_JACORU010000001.1"/>
</dbReference>
<reference evidence="2" key="1">
    <citation type="submission" date="2020-08" db="EMBL/GenBank/DDBJ databases">
        <title>Ramlibacter sp. GTP1 16S ribosomal RNA gene genome sequencing and assembly.</title>
        <authorList>
            <person name="Kang M."/>
        </authorList>
    </citation>
    <scope>NUCLEOTIDE SEQUENCE</scope>
    <source>
        <strain evidence="2">GTP1</strain>
    </source>
</reference>
<comment type="caution">
    <text evidence="2">The sequence shown here is derived from an EMBL/GenBank/DDBJ whole genome shotgun (WGS) entry which is preliminary data.</text>
</comment>
<sequence>MKTASIARTAAVLLAAALGGAYAQTAPAPAPKVMSDMAPLPAEDRASTGAIVLEEQPVLAKQELMRETVARNRQMMSTVMGAGPAPVQATDGKRVLDITDGKVQVVPATK</sequence>
<evidence type="ECO:0000313" key="3">
    <source>
        <dbReference type="Proteomes" id="UP000596827"/>
    </source>
</evidence>
<dbReference type="AlphaFoldDB" id="A0A923S104"/>
<proteinExistence type="predicted"/>
<gene>
    <name evidence="2" type="ORF">H8R02_04970</name>
</gene>